<evidence type="ECO:0000313" key="2">
    <source>
        <dbReference type="EMBL" id="KMO20524.1"/>
    </source>
</evidence>
<name>A0ABR5H7P5_9HYPH</name>
<proteinExistence type="predicted"/>
<keyword evidence="1" id="KW-1133">Transmembrane helix</keyword>
<evidence type="ECO:0000313" key="3">
    <source>
        <dbReference type="Proteomes" id="UP000036471"/>
    </source>
</evidence>
<comment type="caution">
    <text evidence="2">The sequence shown here is derived from an EMBL/GenBank/DDBJ whole genome shotgun (WGS) entry which is preliminary data.</text>
</comment>
<sequence>MRAEPMPSAPRRLTDMPVRPWQAPAARSYFSSHGYKRADREPPPRVDNLDAIEAWDTIHGASATRPDIPHVRALRFLNGTGELLSAVILVAGTIAGYGILHPF</sequence>
<keyword evidence="3" id="KW-1185">Reference proteome</keyword>
<evidence type="ECO:0000256" key="1">
    <source>
        <dbReference type="SAM" id="Phobius"/>
    </source>
</evidence>
<keyword evidence="1" id="KW-0472">Membrane</keyword>
<dbReference type="Proteomes" id="UP000036471">
    <property type="component" value="Unassembled WGS sequence"/>
</dbReference>
<protein>
    <submittedName>
        <fullName evidence="2">Uncharacterized protein</fullName>
    </submittedName>
</protein>
<accession>A0ABR5H7P5</accession>
<reference evidence="2 3" key="1">
    <citation type="submission" date="2014-11" db="EMBL/GenBank/DDBJ databases">
        <title>Comparative genomics of Methylobacterium species.</title>
        <authorList>
            <person name="Chaudhry V."/>
            <person name="Patil P.B."/>
        </authorList>
    </citation>
    <scope>NUCLEOTIDE SEQUENCE [LARGE SCALE GENOMIC DNA]</scope>
    <source>
        <strain evidence="2 3">SE3.6</strain>
    </source>
</reference>
<dbReference type="EMBL" id="JTHG01000168">
    <property type="protein sequence ID" value="KMO20524.1"/>
    <property type="molecule type" value="Genomic_DNA"/>
</dbReference>
<organism evidence="2 3">
    <name type="scientific">Methylobacterium indicum</name>
    <dbReference type="NCBI Taxonomy" id="1775910"/>
    <lineage>
        <taxon>Bacteria</taxon>
        <taxon>Pseudomonadati</taxon>
        <taxon>Pseudomonadota</taxon>
        <taxon>Alphaproteobacteria</taxon>
        <taxon>Hyphomicrobiales</taxon>
        <taxon>Methylobacteriaceae</taxon>
        <taxon>Methylobacterium</taxon>
    </lineage>
</organism>
<keyword evidence="1" id="KW-0812">Transmembrane</keyword>
<feature type="transmembrane region" description="Helical" evidence="1">
    <location>
        <begin position="83"/>
        <end position="100"/>
    </location>
</feature>
<gene>
    <name evidence="2" type="ORF">QR79_17945</name>
</gene>